<proteinExistence type="predicted"/>
<dbReference type="PANTHER" id="PTHR47199">
    <property type="entry name" value="PHOTOSYSTEM II STABILITY/ASSEMBLY FACTOR HCF136, CHLOROPLASTIC"/>
    <property type="match status" value="1"/>
</dbReference>
<organism evidence="1 2">
    <name type="scientific">Pseudomonas fontis</name>
    <dbReference type="NCBI Taxonomy" id="2942633"/>
    <lineage>
        <taxon>Bacteria</taxon>
        <taxon>Pseudomonadati</taxon>
        <taxon>Pseudomonadota</taxon>
        <taxon>Gammaproteobacteria</taxon>
        <taxon>Pseudomonadales</taxon>
        <taxon>Pseudomonadaceae</taxon>
        <taxon>Pseudomonas</taxon>
    </lineage>
</organism>
<dbReference type="EMBL" id="JAMDGY010000092">
    <property type="protein sequence ID" value="MDD0993451.1"/>
    <property type="molecule type" value="Genomic_DNA"/>
</dbReference>
<dbReference type="SUPFAM" id="SSF110296">
    <property type="entry name" value="Oligoxyloglucan reducing end-specific cellobiohydrolase"/>
    <property type="match status" value="1"/>
</dbReference>
<dbReference type="PANTHER" id="PTHR47199:SF2">
    <property type="entry name" value="PHOTOSYSTEM II STABILITY_ASSEMBLY FACTOR HCF136, CHLOROPLASTIC"/>
    <property type="match status" value="1"/>
</dbReference>
<dbReference type="InterPro" id="IPR015943">
    <property type="entry name" value="WD40/YVTN_repeat-like_dom_sf"/>
</dbReference>
<evidence type="ECO:0008006" key="3">
    <source>
        <dbReference type="Google" id="ProtNLM"/>
    </source>
</evidence>
<reference evidence="1 2" key="1">
    <citation type="submission" date="2022-05" db="EMBL/GenBank/DDBJ databases">
        <title>Novel Pseudomonas spp. Isolated from a Rainbow Trout Aquaculture Facility.</title>
        <authorList>
            <person name="Testerman T."/>
            <person name="Graf J."/>
        </authorList>
    </citation>
    <scope>NUCLEOTIDE SEQUENCE [LARGE SCALE GENOMIC DNA]</scope>
    <source>
        <strain evidence="1 2">ID681</strain>
    </source>
</reference>
<gene>
    <name evidence="1" type="ORF">M5G11_23270</name>
</gene>
<dbReference type="Gene3D" id="2.130.10.10">
    <property type="entry name" value="YVTN repeat-like/Quinoprotein amine dehydrogenase"/>
    <property type="match status" value="1"/>
</dbReference>
<keyword evidence="2" id="KW-1185">Reference proteome</keyword>
<dbReference type="Proteomes" id="UP001148203">
    <property type="component" value="Unassembled WGS sequence"/>
</dbReference>
<name>A0ABT5NZ23_9PSED</name>
<protein>
    <recommendedName>
        <fullName evidence="3">Photosynthesis system II assembly factor Ycf48/Hcf136-like domain-containing protein</fullName>
    </recommendedName>
</protein>
<sequence>MKAPSRFTGRLLAGLGSSVLAVALQAAPLLDRLQRPASPADTTEPMLLTDIQRLDEQLVMVGESGRILLRSPDGHTQQAAVPVDLLLTAVHFVDTRNGWAVGHDGVVLHSSDGGQHWVRQLDGNTINALMLASAKAKAKAKATVARLQAASDEAPSDSALATALDNALFELDDAKAGAAAGPSRPLLGVWFRSPQEGWVVGAYGMILHTTDGGARWQYLAGLDNTDRLHLNSLVGLADGTLLVAGEGGRLYRQVAGQWQPAQQLTQASLYRLQVLRDGRLLAMGFGGALFSSSDQGQHWQAIALPVKASLFGATQLADGGVLLSGQGGLLLYSEDLQHFGQWWGVSKAPWMGVASAPGGQLTLVGGSGVQQLPLAELKESLQ</sequence>
<evidence type="ECO:0000313" key="1">
    <source>
        <dbReference type="EMBL" id="MDD0993451.1"/>
    </source>
</evidence>
<accession>A0ABT5NZ23</accession>
<dbReference type="RefSeq" id="WP_273913997.1">
    <property type="nucleotide sequence ID" value="NZ_JAMDGX010000126.1"/>
</dbReference>
<evidence type="ECO:0000313" key="2">
    <source>
        <dbReference type="Proteomes" id="UP001148203"/>
    </source>
</evidence>
<comment type="caution">
    <text evidence="1">The sequence shown here is derived from an EMBL/GenBank/DDBJ whole genome shotgun (WGS) entry which is preliminary data.</text>
</comment>